<keyword evidence="2" id="KW-1185">Reference proteome</keyword>
<accession>A0A8X7CI10</accession>
<protein>
    <submittedName>
        <fullName evidence="1">Uncharacterized protein</fullName>
    </submittedName>
</protein>
<dbReference type="EMBL" id="BMAV01016059">
    <property type="protein sequence ID" value="GFY66470.1"/>
    <property type="molecule type" value="Genomic_DNA"/>
</dbReference>
<evidence type="ECO:0000313" key="2">
    <source>
        <dbReference type="Proteomes" id="UP000886998"/>
    </source>
</evidence>
<dbReference type="Proteomes" id="UP000886998">
    <property type="component" value="Unassembled WGS sequence"/>
</dbReference>
<reference evidence="1" key="1">
    <citation type="submission" date="2020-08" db="EMBL/GenBank/DDBJ databases">
        <title>Multicomponent nature underlies the extraordinary mechanical properties of spider dragline silk.</title>
        <authorList>
            <person name="Kono N."/>
            <person name="Nakamura H."/>
            <person name="Mori M."/>
            <person name="Yoshida Y."/>
            <person name="Ohtoshi R."/>
            <person name="Malay A.D."/>
            <person name="Moran D.A.P."/>
            <person name="Tomita M."/>
            <person name="Numata K."/>
            <person name="Arakawa K."/>
        </authorList>
    </citation>
    <scope>NUCLEOTIDE SEQUENCE</scope>
</reference>
<name>A0A8X7CI10_9ARAC</name>
<comment type="caution">
    <text evidence="1">The sequence shown here is derived from an EMBL/GenBank/DDBJ whole genome shotgun (WGS) entry which is preliminary data.</text>
</comment>
<gene>
    <name evidence="1" type="ORF">TNIN_111721</name>
</gene>
<dbReference type="AlphaFoldDB" id="A0A8X7CI10"/>
<proteinExistence type="predicted"/>
<evidence type="ECO:0000313" key="1">
    <source>
        <dbReference type="EMBL" id="GFY66470.1"/>
    </source>
</evidence>
<sequence>MSASGAQDLCETLRIDGAVTLKMPNGIIKFELQRGVLPKLVGSSLLVGRTTWSDTMFSKSDFAKSCASLMCYLWKSPLYVSRHCSAVTLTEKQKKRYIKTLELFRPFSTIQFYKDSTESSEEFSLKQLYRAEK</sequence>
<organism evidence="1 2">
    <name type="scientific">Trichonephila inaurata madagascariensis</name>
    <dbReference type="NCBI Taxonomy" id="2747483"/>
    <lineage>
        <taxon>Eukaryota</taxon>
        <taxon>Metazoa</taxon>
        <taxon>Ecdysozoa</taxon>
        <taxon>Arthropoda</taxon>
        <taxon>Chelicerata</taxon>
        <taxon>Arachnida</taxon>
        <taxon>Araneae</taxon>
        <taxon>Araneomorphae</taxon>
        <taxon>Entelegynae</taxon>
        <taxon>Araneoidea</taxon>
        <taxon>Nephilidae</taxon>
        <taxon>Trichonephila</taxon>
        <taxon>Trichonephila inaurata</taxon>
    </lineage>
</organism>